<keyword evidence="3" id="KW-1185">Reference proteome</keyword>
<name>A0ABS5N562_9PSED</name>
<dbReference type="Proteomes" id="UP000676035">
    <property type="component" value="Unassembled WGS sequence"/>
</dbReference>
<evidence type="ECO:0000313" key="3">
    <source>
        <dbReference type="Proteomes" id="UP000676035"/>
    </source>
</evidence>
<accession>A0ABS5N562</accession>
<comment type="caution">
    <text evidence="2">The sequence shown here is derived from an EMBL/GenBank/DDBJ whole genome shotgun (WGS) entry which is preliminary data.</text>
</comment>
<dbReference type="EMBL" id="JAGYHF010000017">
    <property type="protein sequence ID" value="MBS4081633.1"/>
    <property type="molecule type" value="Genomic_DNA"/>
</dbReference>
<organism evidence="2 3">
    <name type="scientific">Pseudomonas rustica</name>
    <dbReference type="NCBI Taxonomy" id="2827099"/>
    <lineage>
        <taxon>Bacteria</taxon>
        <taxon>Pseudomonadati</taxon>
        <taxon>Pseudomonadota</taxon>
        <taxon>Gammaproteobacteria</taxon>
        <taxon>Pseudomonadales</taxon>
        <taxon>Pseudomonadaceae</taxon>
        <taxon>Pseudomonas</taxon>
    </lineage>
</organism>
<evidence type="ECO:0000256" key="1">
    <source>
        <dbReference type="SAM" id="SignalP"/>
    </source>
</evidence>
<feature type="signal peptide" evidence="1">
    <location>
        <begin position="1"/>
        <end position="23"/>
    </location>
</feature>
<sequence>MINLYRSLTVMLMAGLATLPASAAVKEIEALFRPDSANPQSNEFINQTPSEGFCLQLPNQCKPEGLFSLVAPIVFNAKDPIRAFHTDPRQGGMAKVPSHWQRIVVTHESGDTDVLEVRIAGIGHEAGLFEPVTDIVEKQAGDDFSLAWSILWTGGSWREAPAPCLGVGSATAGPNGYNSFWKVPVNAGVCAKQARFLIPAFYFRYFVYGYQLRTPNPLAMKSGRYLGSIEYTVGPGKDFDMGDLMMPNDNLLQLNFTLTVEHMLKVEIPPGGNKVELTPEGGWQAWLNQGRKPTRLFRDQTFNLWTSSQFKMQMQCQYTLGDTCALHEPDGHAVPLQVAVTLPSGLTSAGNRPVIRQPLRVSGVGTELFEAGIYIDRKPGVLHFGVEQADVERMLSSGASTYKGTVTVIWDSEVG</sequence>
<feature type="chain" id="PRO_5045443795" evidence="1">
    <location>
        <begin position="24"/>
        <end position="415"/>
    </location>
</feature>
<reference evidence="2 3" key="1">
    <citation type="submission" date="2021-04" db="EMBL/GenBank/DDBJ databases">
        <title>Pseudomonas rustica sp. nov. isolated from raw milk.</title>
        <authorList>
            <person name="Fiedler G."/>
            <person name="Gieschler S."/>
            <person name="Kabisch J."/>
            <person name="Grimmler C."/>
            <person name="Brinks E."/>
            <person name="Wagner N."/>
            <person name="Hetzer B."/>
            <person name="Franz C.M.A.P."/>
            <person name="Boehnlein C."/>
        </authorList>
    </citation>
    <scope>NUCLEOTIDE SEQUENCE [LARGE SCALE GENOMIC DNA]</scope>
    <source>
        <strain evidence="2 3">MBT-4</strain>
    </source>
</reference>
<gene>
    <name evidence="2" type="ORF">KFS80_25390</name>
</gene>
<proteinExistence type="predicted"/>
<evidence type="ECO:0000313" key="2">
    <source>
        <dbReference type="EMBL" id="MBS4081633.1"/>
    </source>
</evidence>
<keyword evidence="1" id="KW-0732">Signal</keyword>
<dbReference type="RefSeq" id="WP_212546303.1">
    <property type="nucleotide sequence ID" value="NZ_JAGYHF010000017.1"/>
</dbReference>
<protein>
    <submittedName>
        <fullName evidence="2">Uncharacterized protein</fullName>
    </submittedName>
</protein>